<proteinExistence type="predicted"/>
<feature type="region of interest" description="Disordered" evidence="1">
    <location>
        <begin position="21"/>
        <end position="49"/>
    </location>
</feature>
<sequence length="84" mass="9434">MGADAVEVVLEKRMQHLREHLPIEPLPSLGTTSPSPFETFSPPPLGTTNVAQVQRSGIRTSNLYLLSEMKKVRPRKLGKNKRRN</sequence>
<feature type="compositionally biased region" description="Low complexity" evidence="1">
    <location>
        <begin position="26"/>
        <end position="40"/>
    </location>
</feature>
<name>A0A9Q1HM36_CONCO</name>
<organism evidence="2 3">
    <name type="scientific">Conger conger</name>
    <name type="common">Conger eel</name>
    <name type="synonym">Muraena conger</name>
    <dbReference type="NCBI Taxonomy" id="82655"/>
    <lineage>
        <taxon>Eukaryota</taxon>
        <taxon>Metazoa</taxon>
        <taxon>Chordata</taxon>
        <taxon>Craniata</taxon>
        <taxon>Vertebrata</taxon>
        <taxon>Euteleostomi</taxon>
        <taxon>Actinopterygii</taxon>
        <taxon>Neopterygii</taxon>
        <taxon>Teleostei</taxon>
        <taxon>Anguilliformes</taxon>
        <taxon>Congridae</taxon>
        <taxon>Conger</taxon>
    </lineage>
</organism>
<evidence type="ECO:0000256" key="1">
    <source>
        <dbReference type="SAM" id="MobiDB-lite"/>
    </source>
</evidence>
<evidence type="ECO:0000313" key="2">
    <source>
        <dbReference type="EMBL" id="KAJ8249797.1"/>
    </source>
</evidence>
<protein>
    <submittedName>
        <fullName evidence="2">Uncharacterized protein</fullName>
    </submittedName>
</protein>
<reference evidence="2" key="1">
    <citation type="journal article" date="2023" name="Science">
        <title>Genome structures resolve the early diversification of teleost fishes.</title>
        <authorList>
            <person name="Parey E."/>
            <person name="Louis A."/>
            <person name="Montfort J."/>
            <person name="Bouchez O."/>
            <person name="Roques C."/>
            <person name="Iampietro C."/>
            <person name="Lluch J."/>
            <person name="Castinel A."/>
            <person name="Donnadieu C."/>
            <person name="Desvignes T."/>
            <person name="Floi Bucao C."/>
            <person name="Jouanno E."/>
            <person name="Wen M."/>
            <person name="Mejri S."/>
            <person name="Dirks R."/>
            <person name="Jansen H."/>
            <person name="Henkel C."/>
            <person name="Chen W.J."/>
            <person name="Zahm M."/>
            <person name="Cabau C."/>
            <person name="Klopp C."/>
            <person name="Thompson A.W."/>
            <person name="Robinson-Rechavi M."/>
            <person name="Braasch I."/>
            <person name="Lecointre G."/>
            <person name="Bobe J."/>
            <person name="Postlethwait J.H."/>
            <person name="Berthelot C."/>
            <person name="Roest Crollius H."/>
            <person name="Guiguen Y."/>
        </authorList>
    </citation>
    <scope>NUCLEOTIDE SEQUENCE</scope>
    <source>
        <strain evidence="2">Concon-B</strain>
    </source>
</reference>
<evidence type="ECO:0000313" key="3">
    <source>
        <dbReference type="Proteomes" id="UP001152803"/>
    </source>
</evidence>
<keyword evidence="3" id="KW-1185">Reference proteome</keyword>
<gene>
    <name evidence="2" type="ORF">COCON_G00230130</name>
</gene>
<comment type="caution">
    <text evidence="2">The sequence shown here is derived from an EMBL/GenBank/DDBJ whole genome shotgun (WGS) entry which is preliminary data.</text>
</comment>
<dbReference type="EMBL" id="JAFJMO010000019">
    <property type="protein sequence ID" value="KAJ8249797.1"/>
    <property type="molecule type" value="Genomic_DNA"/>
</dbReference>
<dbReference type="Proteomes" id="UP001152803">
    <property type="component" value="Unassembled WGS sequence"/>
</dbReference>
<accession>A0A9Q1HM36</accession>
<dbReference type="AlphaFoldDB" id="A0A9Q1HM36"/>